<dbReference type="PANTHER" id="PTHR11431">
    <property type="entry name" value="FERRITIN"/>
    <property type="match status" value="1"/>
</dbReference>
<dbReference type="SUPFAM" id="SSF68906">
    <property type="entry name" value="SAP domain"/>
    <property type="match status" value="1"/>
</dbReference>
<feature type="domain" description="SAP" evidence="7">
    <location>
        <begin position="94"/>
        <end position="128"/>
    </location>
</feature>
<protein>
    <recommendedName>
        <fullName evidence="6">Ferritin</fullName>
        <ecNumber evidence="6">1.16.3.1</ecNumber>
    </recommendedName>
</protein>
<comment type="catalytic activity">
    <reaction evidence="6">
        <text>4 Fe(2+) + O2 + 4 H(+) = 4 Fe(3+) + 2 H2O</text>
        <dbReference type="Rhea" id="RHEA:11148"/>
        <dbReference type="ChEBI" id="CHEBI:15377"/>
        <dbReference type="ChEBI" id="CHEBI:15378"/>
        <dbReference type="ChEBI" id="CHEBI:15379"/>
        <dbReference type="ChEBI" id="CHEBI:29033"/>
        <dbReference type="ChEBI" id="CHEBI:29034"/>
        <dbReference type="EC" id="1.16.3.1"/>
    </reaction>
</comment>
<dbReference type="InterPro" id="IPR036361">
    <property type="entry name" value="SAP_dom_sf"/>
</dbReference>
<dbReference type="GO" id="GO:0006879">
    <property type="term" value="P:intracellular iron ion homeostasis"/>
    <property type="evidence" value="ECO:0007669"/>
    <property type="project" value="UniProtKB-KW"/>
</dbReference>
<evidence type="ECO:0000256" key="1">
    <source>
        <dbReference type="ARBA" id="ARBA00007513"/>
    </source>
</evidence>
<dbReference type="GO" id="GO:0006826">
    <property type="term" value="P:iron ion transport"/>
    <property type="evidence" value="ECO:0007669"/>
    <property type="project" value="InterPro"/>
</dbReference>
<keyword evidence="4 5" id="KW-0408">Iron</keyword>
<gene>
    <name evidence="9" type="ORF">HZS61_005178</name>
</gene>
<dbReference type="Gene3D" id="1.10.720.30">
    <property type="entry name" value="SAP domain"/>
    <property type="match status" value="1"/>
</dbReference>
<sequence length="368" mass="41916">MTTWVIARAFERLKTKKDLIEKAFLDVGITVRPDGSQDNLIRIKGIDEIDFTGWETASEITIKSQELVSRLCDEEELSFGPEDELDEDILIYSLKKMTIPQLKQLASRNSLTVKGRKDDIVEQLQQYYAKERSQNDCITVQIDVEEDVFTEDLKKFSAENIDAHIQASTFTDDIQNAIRQHIQTEYKAWFFFRKLGADCLRSNVSLHGFAALWKRSAQEAFADATWLESYLVQRGGRANPSDIPAPDIEWPDDPVDPVQPVYAALQTEKEILEDLHRLCAAAEKAGDNALEDVIESRFLRKETRHVKDMGDLLQQCVRISKQAGHGLYHLDKELRANNGVVPWASFNDPDKSDELLRGVVKDLYKAAV</sequence>
<dbReference type="InterPro" id="IPR009078">
    <property type="entry name" value="Ferritin-like_SF"/>
</dbReference>
<dbReference type="GO" id="GO:0008199">
    <property type="term" value="F:ferric iron binding"/>
    <property type="evidence" value="ECO:0007669"/>
    <property type="project" value="InterPro"/>
</dbReference>
<dbReference type="Gene3D" id="1.20.1260.10">
    <property type="match status" value="1"/>
</dbReference>
<dbReference type="PANTHER" id="PTHR11431:SF75">
    <property type="entry name" value="FERRITIN"/>
    <property type="match status" value="1"/>
</dbReference>
<evidence type="ECO:0000256" key="2">
    <source>
        <dbReference type="ARBA" id="ARBA00022434"/>
    </source>
</evidence>
<evidence type="ECO:0000256" key="6">
    <source>
        <dbReference type="RuleBase" id="RU361145"/>
    </source>
</evidence>
<dbReference type="InterPro" id="IPR001519">
    <property type="entry name" value="Ferritin"/>
</dbReference>
<dbReference type="EMBL" id="JACDXP010000014">
    <property type="protein sequence ID" value="KAF6515272.1"/>
    <property type="molecule type" value="Genomic_DNA"/>
</dbReference>
<dbReference type="SUPFAM" id="SSF47240">
    <property type="entry name" value="Ferritin-like"/>
    <property type="match status" value="1"/>
</dbReference>
<dbReference type="EC" id="1.16.3.1" evidence="6"/>
<name>A0A8H6GCH6_FUSOX</name>
<feature type="domain" description="Ferritin-like diiron" evidence="8">
    <location>
        <begin position="168"/>
        <end position="320"/>
    </location>
</feature>
<evidence type="ECO:0000259" key="8">
    <source>
        <dbReference type="PROSITE" id="PS50905"/>
    </source>
</evidence>
<evidence type="ECO:0000256" key="5">
    <source>
        <dbReference type="PIRSR" id="PIRSR601519-1"/>
    </source>
</evidence>
<dbReference type="Pfam" id="PF00210">
    <property type="entry name" value="Ferritin"/>
    <property type="match status" value="1"/>
</dbReference>
<dbReference type="PROSITE" id="PS50905">
    <property type="entry name" value="FERRITIN_LIKE"/>
    <property type="match status" value="1"/>
</dbReference>
<dbReference type="InterPro" id="IPR009040">
    <property type="entry name" value="Ferritin-like_diiron"/>
</dbReference>
<dbReference type="GO" id="GO:0008198">
    <property type="term" value="F:ferrous iron binding"/>
    <property type="evidence" value="ECO:0007669"/>
    <property type="project" value="TreeGrafter"/>
</dbReference>
<keyword evidence="3 5" id="KW-0479">Metal-binding</keyword>
<comment type="function">
    <text evidence="6">Stores iron in a soluble, non-toxic, readily available form. Important for iron homeostasis. Iron is taken up in the ferrous form and deposited as ferric hydroxides after oxidation.</text>
</comment>
<evidence type="ECO:0000313" key="10">
    <source>
        <dbReference type="Proteomes" id="UP000593570"/>
    </source>
</evidence>
<comment type="similarity">
    <text evidence="1 6">Belongs to the ferritin family.</text>
</comment>
<dbReference type="GO" id="GO:0005737">
    <property type="term" value="C:cytoplasm"/>
    <property type="evidence" value="ECO:0007669"/>
    <property type="project" value="TreeGrafter"/>
</dbReference>
<comment type="caution">
    <text evidence="9">The sequence shown here is derived from an EMBL/GenBank/DDBJ whole genome shotgun (WGS) entry which is preliminary data.</text>
</comment>
<evidence type="ECO:0000259" key="7">
    <source>
        <dbReference type="PROSITE" id="PS50800"/>
    </source>
</evidence>
<reference evidence="9 10" key="1">
    <citation type="journal article" date="2020" name="bioRxiv">
        <title>A chromosome-scale genome assembly for the Fusarium oxysporum strain Fo5176 to establish a model Arabidopsis-fungal pathosystem.</title>
        <authorList>
            <person name="Fokkens L."/>
            <person name="Guo L."/>
            <person name="Dora S."/>
            <person name="Wang B."/>
            <person name="Ye K."/>
            <person name="Sanchez-Rodriguez C."/>
            <person name="Croll D."/>
        </authorList>
    </citation>
    <scope>NUCLEOTIDE SEQUENCE [LARGE SCALE GENOMIC DNA]</scope>
    <source>
        <strain evidence="9 10">Fo5176</strain>
    </source>
</reference>
<dbReference type="InterPro" id="IPR008331">
    <property type="entry name" value="Ferritin_DPS_dom"/>
</dbReference>
<evidence type="ECO:0000313" key="9">
    <source>
        <dbReference type="EMBL" id="KAF6515272.1"/>
    </source>
</evidence>
<dbReference type="InterPro" id="IPR003034">
    <property type="entry name" value="SAP_dom"/>
</dbReference>
<dbReference type="PROSITE" id="PS50800">
    <property type="entry name" value="SAP"/>
    <property type="match status" value="1"/>
</dbReference>
<dbReference type="Pfam" id="PF02037">
    <property type="entry name" value="SAP"/>
    <property type="match status" value="1"/>
</dbReference>
<accession>A0A8H6GCH6</accession>
<dbReference type="SMART" id="SM00513">
    <property type="entry name" value="SAP"/>
    <property type="match status" value="1"/>
</dbReference>
<dbReference type="GO" id="GO:0004322">
    <property type="term" value="F:ferroxidase activity"/>
    <property type="evidence" value="ECO:0007669"/>
    <property type="project" value="UniProtKB-EC"/>
</dbReference>
<feature type="binding site" evidence="5">
    <location>
        <position position="268"/>
    </location>
    <ligand>
        <name>Fe cation</name>
        <dbReference type="ChEBI" id="CHEBI:24875"/>
        <label>1</label>
    </ligand>
</feature>
<evidence type="ECO:0000256" key="3">
    <source>
        <dbReference type="ARBA" id="ARBA00022723"/>
    </source>
</evidence>
<feature type="binding site" evidence="5">
    <location>
        <position position="185"/>
    </location>
    <ligand>
        <name>Fe cation</name>
        <dbReference type="ChEBI" id="CHEBI:24875"/>
        <label>1</label>
    </ligand>
</feature>
<dbReference type="Proteomes" id="UP000593570">
    <property type="component" value="Unassembled WGS sequence"/>
</dbReference>
<proteinExistence type="inferred from homology"/>
<evidence type="ECO:0000256" key="4">
    <source>
        <dbReference type="ARBA" id="ARBA00023004"/>
    </source>
</evidence>
<keyword evidence="6" id="KW-0560">Oxidoreductase</keyword>
<dbReference type="InterPro" id="IPR012347">
    <property type="entry name" value="Ferritin-like"/>
</dbReference>
<dbReference type="AlphaFoldDB" id="A0A8H6GCH6"/>
<keyword evidence="2 6" id="KW-0409">Iron storage</keyword>
<organism evidence="9 10">
    <name type="scientific">Fusarium oxysporum f. sp. conglutinans</name>
    <dbReference type="NCBI Taxonomy" id="100902"/>
    <lineage>
        <taxon>Eukaryota</taxon>
        <taxon>Fungi</taxon>
        <taxon>Dikarya</taxon>
        <taxon>Ascomycota</taxon>
        <taxon>Pezizomycotina</taxon>
        <taxon>Sordariomycetes</taxon>
        <taxon>Hypocreomycetidae</taxon>
        <taxon>Hypocreales</taxon>
        <taxon>Nectriaceae</taxon>
        <taxon>Fusarium</taxon>
        <taxon>Fusarium oxysporum species complex</taxon>
    </lineage>
</organism>